<dbReference type="KEGG" id="dori:FH5T_10370"/>
<dbReference type="Proteomes" id="UP000023772">
    <property type="component" value="Chromosome"/>
</dbReference>
<dbReference type="HOGENOM" id="CLU_1400576_0_0_10"/>
<keyword evidence="3" id="KW-1185">Reference proteome</keyword>
<evidence type="ECO:0000313" key="3">
    <source>
        <dbReference type="Proteomes" id="UP000023772"/>
    </source>
</evidence>
<reference evidence="1 3" key="1">
    <citation type="submission" date="2014-03" db="EMBL/GenBank/DDBJ databases">
        <title>Complete genome sequence of a deeply braunched marine Bacteroidia bacterium Draconibacterium orientale type strain FH5T.</title>
        <authorList>
            <person name="Li X."/>
            <person name="Wang X."/>
            <person name="Xie Z."/>
            <person name="Du Z."/>
            <person name="Chen G."/>
        </authorList>
    </citation>
    <scope>NUCLEOTIDE SEQUENCE [LARGE SCALE GENOMIC DNA]</scope>
    <source>
        <strain evidence="1 3">FH5</strain>
    </source>
</reference>
<dbReference type="EMBL" id="FOHT01000022">
    <property type="protein sequence ID" value="SET75928.1"/>
    <property type="molecule type" value="Genomic_DNA"/>
</dbReference>
<dbReference type="eggNOG" id="ENOG5033NAZ">
    <property type="taxonomic scope" value="Bacteria"/>
</dbReference>
<reference evidence="2 4" key="2">
    <citation type="submission" date="2016-10" db="EMBL/GenBank/DDBJ databases">
        <authorList>
            <person name="de Groot N.N."/>
        </authorList>
    </citation>
    <scope>NUCLEOTIDE SEQUENCE [LARGE SCALE GENOMIC DNA]</scope>
    <source>
        <strain evidence="2 4">DSM 25947</strain>
    </source>
</reference>
<dbReference type="AlphaFoldDB" id="X5DMR9"/>
<gene>
    <name evidence="1" type="ORF">FH5T_10370</name>
    <name evidence="2" type="ORF">SAMN05444285_12245</name>
</gene>
<accession>X5DMR9</accession>
<organism evidence="2 4">
    <name type="scientific">Draconibacterium orientale</name>
    <dbReference type="NCBI Taxonomy" id="1168034"/>
    <lineage>
        <taxon>Bacteria</taxon>
        <taxon>Pseudomonadati</taxon>
        <taxon>Bacteroidota</taxon>
        <taxon>Bacteroidia</taxon>
        <taxon>Marinilabiliales</taxon>
        <taxon>Prolixibacteraceae</taxon>
        <taxon>Draconibacterium</taxon>
    </lineage>
</organism>
<protein>
    <recommendedName>
        <fullName evidence="5">Por secretion system C-terminal sorting domain-containing protein</fullName>
    </recommendedName>
</protein>
<dbReference type="EMBL" id="CP007451">
    <property type="protein sequence ID" value="AHW61887.1"/>
    <property type="molecule type" value="Genomic_DNA"/>
</dbReference>
<sequence>MFVVSFNVKQKRMVMKTIKLLSTVLAVAIVAVATAVEKPKMSVTPLSADKAVVTIQNNNASLFELSIHAQDGELVYYKQTTKPLSSYQKIYDFKNLKNGNYSMNLRVNDTRLIQDIQVASNGIYVGDSKLRIDPYFAFANDVLKLSYLNFDEERLSLNIYDENGLVYKSDLGKAFNVASGYDLSALKGGKYEVILSSLNNEFTFSLEK</sequence>
<dbReference type="Proteomes" id="UP000181981">
    <property type="component" value="Unassembled WGS sequence"/>
</dbReference>
<proteinExistence type="predicted"/>
<evidence type="ECO:0000313" key="2">
    <source>
        <dbReference type="EMBL" id="SET75928.1"/>
    </source>
</evidence>
<evidence type="ECO:0000313" key="1">
    <source>
        <dbReference type="EMBL" id="AHW61887.1"/>
    </source>
</evidence>
<name>X5DMR9_9BACT</name>
<evidence type="ECO:0008006" key="5">
    <source>
        <dbReference type="Google" id="ProtNLM"/>
    </source>
</evidence>
<evidence type="ECO:0000313" key="4">
    <source>
        <dbReference type="Proteomes" id="UP000181981"/>
    </source>
</evidence>